<dbReference type="InterPro" id="IPR013561">
    <property type="entry name" value="FilR1_middle_dom"/>
</dbReference>
<dbReference type="InterPro" id="IPR057527">
    <property type="entry name" value="HVO_A0261-like_N"/>
</dbReference>
<name>A0A1I6HGY3_9EURY</name>
<evidence type="ECO:0000259" key="2">
    <source>
        <dbReference type="Pfam" id="PF25213"/>
    </source>
</evidence>
<dbReference type="OrthoDB" id="330490at2157"/>
<dbReference type="Pfam" id="PF08350">
    <property type="entry name" value="FilR1_middle"/>
    <property type="match status" value="1"/>
</dbReference>
<evidence type="ECO:0000313" key="3">
    <source>
        <dbReference type="EMBL" id="SFR53644.1"/>
    </source>
</evidence>
<dbReference type="EMBL" id="FOYT01000002">
    <property type="protein sequence ID" value="SFR53644.1"/>
    <property type="molecule type" value="Genomic_DNA"/>
</dbReference>
<feature type="domain" description="HVO-A0261-like N-terminal" evidence="2">
    <location>
        <begin position="31"/>
        <end position="114"/>
    </location>
</feature>
<sequence length="288" mass="31866">MPETTALDELLRYAAERRLLRDRLTDEDRLDTDTLVDVVRHGPALEALYGRPLDRRELEDSLGVSRATSHRTTRWLTERGLAVRRDGRFSLTGKGEVFADELLRLGRNLRAAERLAPLLDCICETHREFVVGPFADATVTEATPDDPYGPVSRFLELLDASATFRGFNTTHVVPPGSPAFAEGVFEEGDAEFVTVPTVADHVLSGETATAVERGHLRLRTRGALPYGLAIFDDHVGVGGYDDETGALRVFVDTDGGDARRWAERVYEMYREASDPVTPGHDDDGEATR</sequence>
<dbReference type="Pfam" id="PF25213">
    <property type="entry name" value="HVO_A0261_N"/>
    <property type="match status" value="1"/>
</dbReference>
<dbReference type="AlphaFoldDB" id="A0A1I6HGY3"/>
<dbReference type="SUPFAM" id="SSF46785">
    <property type="entry name" value="Winged helix' DNA-binding domain"/>
    <property type="match status" value="1"/>
</dbReference>
<gene>
    <name evidence="3" type="ORF">SAMN04487947_2054</name>
</gene>
<feature type="domain" description="Methanogenesis regulatory protein FilR1 middle" evidence="1">
    <location>
        <begin position="147"/>
        <end position="271"/>
    </location>
</feature>
<evidence type="ECO:0000313" key="4">
    <source>
        <dbReference type="Proteomes" id="UP000198531"/>
    </source>
</evidence>
<keyword evidence="4" id="KW-1185">Reference proteome</keyword>
<evidence type="ECO:0000259" key="1">
    <source>
        <dbReference type="Pfam" id="PF08350"/>
    </source>
</evidence>
<reference evidence="4" key="1">
    <citation type="submission" date="2016-10" db="EMBL/GenBank/DDBJ databases">
        <authorList>
            <person name="Varghese N."/>
            <person name="Submissions S."/>
        </authorList>
    </citation>
    <scope>NUCLEOTIDE SEQUENCE [LARGE SCALE GENOMIC DNA]</scope>
    <source>
        <strain evidence="4">CGMCC 1.7736</strain>
    </source>
</reference>
<organism evidence="3 4">
    <name type="scientific">Halogeometricum rufum</name>
    <dbReference type="NCBI Taxonomy" id="553469"/>
    <lineage>
        <taxon>Archaea</taxon>
        <taxon>Methanobacteriati</taxon>
        <taxon>Methanobacteriota</taxon>
        <taxon>Stenosarchaea group</taxon>
        <taxon>Halobacteria</taxon>
        <taxon>Halobacteriales</taxon>
        <taxon>Haloferacaceae</taxon>
        <taxon>Halogeometricum</taxon>
    </lineage>
</organism>
<protein>
    <submittedName>
        <fullName evidence="3">Predicted transcriptional regulator, contains HTH domain</fullName>
    </submittedName>
</protein>
<accession>A0A1I6HGY3</accession>
<dbReference type="InterPro" id="IPR036390">
    <property type="entry name" value="WH_DNA-bd_sf"/>
</dbReference>
<dbReference type="Proteomes" id="UP000198531">
    <property type="component" value="Unassembled WGS sequence"/>
</dbReference>
<proteinExistence type="predicted"/>